<evidence type="ECO:0000313" key="1">
    <source>
        <dbReference type="EMBL" id="MDU8995566.1"/>
    </source>
</evidence>
<protein>
    <submittedName>
        <fullName evidence="1">Uncharacterized protein</fullName>
    </submittedName>
</protein>
<gene>
    <name evidence="1" type="ORF">PU648_25045</name>
</gene>
<evidence type="ECO:0000313" key="2">
    <source>
        <dbReference type="Proteomes" id="UP001257627"/>
    </source>
</evidence>
<accession>A0ABU3UNS6</accession>
<name>A0ABU3UNS6_9ACTN</name>
<proteinExistence type="predicted"/>
<comment type="caution">
    <text evidence="1">The sequence shown here is derived from an EMBL/GenBank/DDBJ whole genome shotgun (WGS) entry which is preliminary data.</text>
</comment>
<organism evidence="1 2">
    <name type="scientific">Streptomyces mirabilis</name>
    <dbReference type="NCBI Taxonomy" id="68239"/>
    <lineage>
        <taxon>Bacteria</taxon>
        <taxon>Bacillati</taxon>
        <taxon>Actinomycetota</taxon>
        <taxon>Actinomycetes</taxon>
        <taxon>Kitasatosporales</taxon>
        <taxon>Streptomycetaceae</taxon>
        <taxon>Streptomyces</taxon>
    </lineage>
</organism>
<reference evidence="1 2" key="1">
    <citation type="submission" date="2023-02" db="EMBL/GenBank/DDBJ databases">
        <authorList>
            <person name="Maleckis M."/>
        </authorList>
    </citation>
    <scope>NUCLEOTIDE SEQUENCE [LARGE SCALE GENOMIC DNA]</scope>
    <source>
        <strain evidence="1 2">P8-A2</strain>
    </source>
</reference>
<dbReference type="Proteomes" id="UP001257627">
    <property type="component" value="Unassembled WGS sequence"/>
</dbReference>
<keyword evidence="2" id="KW-1185">Reference proteome</keyword>
<dbReference type="RefSeq" id="WP_316733370.1">
    <property type="nucleotide sequence ID" value="NZ_JARAKF010000001.1"/>
</dbReference>
<sequence length="78" mass="7823">MPASMLGVLVQLGRGETMTVNPAGMKAQGIDPDNVGEFSLGLTLEYGKPGLRPLVAIPASAGLDLAGSDLVPPGHSAP</sequence>
<dbReference type="EMBL" id="JARAKF010000001">
    <property type="protein sequence ID" value="MDU8995566.1"/>
    <property type="molecule type" value="Genomic_DNA"/>
</dbReference>